<dbReference type="EMBL" id="QKKF02035878">
    <property type="protein sequence ID" value="RZF32796.1"/>
    <property type="molecule type" value="Genomic_DNA"/>
</dbReference>
<dbReference type="CDD" id="cd11496">
    <property type="entry name" value="SLC6sbd-TauT-like"/>
    <property type="match status" value="1"/>
</dbReference>
<keyword evidence="5 10" id="KW-0769">Symport</keyword>
<feature type="binding site" evidence="8">
    <location>
        <position position="73"/>
    </location>
    <ligand>
        <name>Na(+)</name>
        <dbReference type="ChEBI" id="CHEBI:29101"/>
        <label>1</label>
    </ligand>
</feature>
<evidence type="ECO:0000256" key="9">
    <source>
        <dbReference type="PIRSR" id="PIRSR600175-2"/>
    </source>
</evidence>
<feature type="transmembrane region" description="Helical" evidence="11">
    <location>
        <begin position="353"/>
        <end position="378"/>
    </location>
</feature>
<feature type="binding site" evidence="8">
    <location>
        <position position="427"/>
    </location>
    <ligand>
        <name>Na(+)</name>
        <dbReference type="ChEBI" id="CHEBI:29101"/>
        <label>1</label>
    </ligand>
</feature>
<dbReference type="PANTHER" id="PTHR11616:SF265">
    <property type="entry name" value="TRANSPORTER"/>
    <property type="match status" value="1"/>
</dbReference>
<dbReference type="AlphaFoldDB" id="A0A482WHT8"/>
<evidence type="ECO:0000256" key="8">
    <source>
        <dbReference type="PIRSR" id="PIRSR600175-1"/>
    </source>
</evidence>
<dbReference type="PROSITE" id="PS50267">
    <property type="entry name" value="NA_NEUROTRAN_SYMP_3"/>
    <property type="match status" value="1"/>
</dbReference>
<dbReference type="GO" id="GO:0005332">
    <property type="term" value="F:gamma-aminobutyric acid:sodium:chloride symporter activity"/>
    <property type="evidence" value="ECO:0007669"/>
    <property type="project" value="TreeGrafter"/>
</dbReference>
<dbReference type="InParanoid" id="A0A482WHT8"/>
<feature type="transmembrane region" description="Helical" evidence="11">
    <location>
        <begin position="317"/>
        <end position="341"/>
    </location>
</feature>
<feature type="binding site" evidence="8">
    <location>
        <position position="68"/>
    </location>
    <ligand>
        <name>Na(+)</name>
        <dbReference type="ChEBI" id="CHEBI:29101"/>
        <label>1</label>
    </ligand>
</feature>
<comment type="caution">
    <text evidence="12">The sequence shown here is derived from an EMBL/GenBank/DDBJ whole genome shotgun (WGS) entry which is preliminary data.</text>
</comment>
<evidence type="ECO:0000256" key="7">
    <source>
        <dbReference type="ARBA" id="ARBA00023136"/>
    </source>
</evidence>
<dbReference type="Proteomes" id="UP000291343">
    <property type="component" value="Unassembled WGS sequence"/>
</dbReference>
<dbReference type="GO" id="GO:0005886">
    <property type="term" value="C:plasma membrane"/>
    <property type="evidence" value="ECO:0007669"/>
    <property type="project" value="TreeGrafter"/>
</dbReference>
<feature type="transmembrane region" description="Helical" evidence="11">
    <location>
        <begin position="246"/>
        <end position="265"/>
    </location>
</feature>
<feature type="binding site" evidence="8">
    <location>
        <position position="66"/>
    </location>
    <ligand>
        <name>Na(+)</name>
        <dbReference type="ChEBI" id="CHEBI:29101"/>
        <label>1</label>
    </ligand>
</feature>
<keyword evidence="8" id="KW-0479">Metal-binding</keyword>
<gene>
    <name evidence="12" type="ORF">LSTR_LSTR011442</name>
</gene>
<feature type="transmembrane region" description="Helical" evidence="11">
    <location>
        <begin position="60"/>
        <end position="78"/>
    </location>
</feature>
<dbReference type="PRINTS" id="PR00176">
    <property type="entry name" value="NANEUSMPORT"/>
</dbReference>
<feature type="binding site" evidence="8">
    <location>
        <position position="428"/>
    </location>
    <ligand>
        <name>Na(+)</name>
        <dbReference type="ChEBI" id="CHEBI:29101"/>
        <label>1</label>
    </ligand>
</feature>
<feature type="binding site" evidence="8">
    <location>
        <position position="327"/>
    </location>
    <ligand>
        <name>Na(+)</name>
        <dbReference type="ChEBI" id="CHEBI:29101"/>
        <label>1</label>
    </ligand>
</feature>
<organism evidence="12 13">
    <name type="scientific">Laodelphax striatellus</name>
    <name type="common">Small brown planthopper</name>
    <name type="synonym">Delphax striatella</name>
    <dbReference type="NCBI Taxonomy" id="195883"/>
    <lineage>
        <taxon>Eukaryota</taxon>
        <taxon>Metazoa</taxon>
        <taxon>Ecdysozoa</taxon>
        <taxon>Arthropoda</taxon>
        <taxon>Hexapoda</taxon>
        <taxon>Insecta</taxon>
        <taxon>Pterygota</taxon>
        <taxon>Neoptera</taxon>
        <taxon>Paraneoptera</taxon>
        <taxon>Hemiptera</taxon>
        <taxon>Auchenorrhyncha</taxon>
        <taxon>Fulgoroidea</taxon>
        <taxon>Delphacidae</taxon>
        <taxon>Criomorphinae</taxon>
        <taxon>Laodelphax</taxon>
    </lineage>
</organism>
<evidence type="ECO:0000313" key="12">
    <source>
        <dbReference type="EMBL" id="RZF32796.1"/>
    </source>
</evidence>
<feature type="transmembrane region" description="Helical" evidence="11">
    <location>
        <begin position="398"/>
        <end position="424"/>
    </location>
</feature>
<keyword evidence="13" id="KW-1185">Reference proteome</keyword>
<evidence type="ECO:0000313" key="13">
    <source>
        <dbReference type="Proteomes" id="UP000291343"/>
    </source>
</evidence>
<dbReference type="OrthoDB" id="6581954at2759"/>
<dbReference type="SMR" id="A0A482WHT8"/>
<keyword evidence="7 11" id="KW-0472">Membrane</keyword>
<dbReference type="SUPFAM" id="SSF161070">
    <property type="entry name" value="SNF-like"/>
    <property type="match status" value="1"/>
</dbReference>
<dbReference type="FunCoup" id="A0A482WHT8">
    <property type="interactions" value="135"/>
</dbReference>
<feature type="disulfide bond" evidence="9">
    <location>
        <begin position="171"/>
        <end position="180"/>
    </location>
</feature>
<comment type="subcellular location">
    <subcellularLocation>
        <location evidence="1">Membrane</location>
        <topology evidence="1">Multi-pass membrane protein</topology>
    </subcellularLocation>
</comment>
<feature type="transmembrane region" description="Helical" evidence="11">
    <location>
        <begin position="485"/>
        <end position="509"/>
    </location>
</feature>
<feature type="transmembrane region" description="Helical" evidence="11">
    <location>
        <begin position="132"/>
        <end position="159"/>
    </location>
</feature>
<feature type="transmembrane region" description="Helical" evidence="11">
    <location>
        <begin position="90"/>
        <end position="111"/>
    </location>
</feature>
<evidence type="ECO:0000256" key="4">
    <source>
        <dbReference type="ARBA" id="ARBA00022692"/>
    </source>
</evidence>
<evidence type="ECO:0000256" key="10">
    <source>
        <dbReference type="RuleBase" id="RU003732"/>
    </source>
</evidence>
<feature type="transmembrane region" description="Helical" evidence="11">
    <location>
        <begin position="530"/>
        <end position="548"/>
    </location>
</feature>
<dbReference type="InterPro" id="IPR000175">
    <property type="entry name" value="Na/ntran_symport"/>
</dbReference>
<keyword evidence="4 10" id="KW-0812">Transmembrane</keyword>
<feature type="transmembrane region" description="Helical" evidence="11">
    <location>
        <begin position="277"/>
        <end position="297"/>
    </location>
</feature>
<keyword evidence="8" id="KW-0915">Sodium</keyword>
<dbReference type="PROSITE" id="PS00610">
    <property type="entry name" value="NA_NEUROTRAN_SYMP_1"/>
    <property type="match status" value="1"/>
</dbReference>
<keyword evidence="9" id="KW-1015">Disulfide bond</keyword>
<name>A0A482WHT8_LAOST</name>
<evidence type="ECO:0000256" key="11">
    <source>
        <dbReference type="SAM" id="Phobius"/>
    </source>
</evidence>
<dbReference type="GO" id="GO:0043005">
    <property type="term" value="C:neuron projection"/>
    <property type="evidence" value="ECO:0007669"/>
    <property type="project" value="TreeGrafter"/>
</dbReference>
<reference evidence="12 13" key="1">
    <citation type="journal article" date="2017" name="Gigascience">
        <title>Genome sequence of the small brown planthopper, Laodelphax striatellus.</title>
        <authorList>
            <person name="Zhu J."/>
            <person name="Jiang F."/>
            <person name="Wang X."/>
            <person name="Yang P."/>
            <person name="Bao Y."/>
            <person name="Zhao W."/>
            <person name="Wang W."/>
            <person name="Lu H."/>
            <person name="Wang Q."/>
            <person name="Cui N."/>
            <person name="Li J."/>
            <person name="Chen X."/>
            <person name="Luo L."/>
            <person name="Yu J."/>
            <person name="Kang L."/>
            <person name="Cui F."/>
        </authorList>
    </citation>
    <scope>NUCLEOTIDE SEQUENCE [LARGE SCALE GENOMIC DNA]</scope>
    <source>
        <strain evidence="12">Lst14</strain>
    </source>
</reference>
<protein>
    <recommendedName>
        <fullName evidence="10">Transporter</fullName>
    </recommendedName>
</protein>
<comment type="similarity">
    <text evidence="2 10">Belongs to the sodium:neurotransmitter symporter (SNF) (TC 2.A.22) family.</text>
</comment>
<evidence type="ECO:0000256" key="5">
    <source>
        <dbReference type="ARBA" id="ARBA00022847"/>
    </source>
</evidence>
<dbReference type="GO" id="GO:0046872">
    <property type="term" value="F:metal ion binding"/>
    <property type="evidence" value="ECO:0007669"/>
    <property type="project" value="UniProtKB-KW"/>
</dbReference>
<proteinExistence type="inferred from homology"/>
<dbReference type="InterPro" id="IPR037272">
    <property type="entry name" value="SNS_sf"/>
</dbReference>
<keyword evidence="3 10" id="KW-0813">Transport</keyword>
<feature type="transmembrane region" description="Helical" evidence="11">
    <location>
        <begin position="454"/>
        <end position="479"/>
    </location>
</feature>
<evidence type="ECO:0000256" key="1">
    <source>
        <dbReference type="ARBA" id="ARBA00004141"/>
    </source>
</evidence>
<dbReference type="Pfam" id="PF00209">
    <property type="entry name" value="SNF"/>
    <property type="match status" value="1"/>
</dbReference>
<feature type="transmembrane region" description="Helical" evidence="11">
    <location>
        <begin position="568"/>
        <end position="589"/>
    </location>
</feature>
<evidence type="ECO:0000256" key="2">
    <source>
        <dbReference type="ARBA" id="ARBA00006459"/>
    </source>
</evidence>
<evidence type="ECO:0000256" key="3">
    <source>
        <dbReference type="ARBA" id="ARBA00022448"/>
    </source>
</evidence>
<accession>A0A482WHT8</accession>
<evidence type="ECO:0000256" key="6">
    <source>
        <dbReference type="ARBA" id="ARBA00022989"/>
    </source>
</evidence>
<feature type="binding site" evidence="8">
    <location>
        <position position="359"/>
    </location>
    <ligand>
        <name>Na(+)</name>
        <dbReference type="ChEBI" id="CHEBI:29101"/>
        <label>1</label>
    </ligand>
</feature>
<sequence>MAESSSNRQCATTNDQLLGLELSDKSPAPAAAAVAAAASSKKQQLDQLPERGSWTNKLDFILSVVGLAIGLGNVWRFPYLCYKNGGGAFLIPYFLTLLLAGIPMFFLELALGQMLTIGGLGVFKIAPIFKGIGYAAAVMSCWMNVYYIVILAWAIFYFFMSFRYDVPWRTCKNYWNPQYCVNPYDRNALTCWKKYYNSTSFQTFCSINSMNVSVKELTDPVKEFWERRVLQISDGIQNVGGVRWELAGTLLIVWVMCYFCIWKGVKWTGKVVYFTALFPYFLLTVLLIRGITLPGAAEGIRFYISPNLSKLGDSAVWIDAVTQIFFSYGLGLGTLVALGSYIKFTNNVYKDALIVCCVNSGTSMFAGFVIFSVVGFMAHEQQKPVHEVAASGPGLAFLAYPSAVLQLPGAPLWSCLFFIMLLFIGLDSQFCTMEGFITAMVDEYPHLLRRRKEVFIGIVCILSYIAGFTCISKGGMYVFQILDSYAVSGFCLLFLIFFECIAISWAFGVNRFYDGIKEMIGYYPWAGWKVCWVFTTPVICIGVFFFNIVQWTPVKYLDYEYPWWSHVFGWFTALSSMLCIPGYMIWIWMKTPGDFNTKMSLLVRIEDDVPSLRRRMQGGGNNAAAAAEL</sequence>
<dbReference type="PANTHER" id="PTHR11616">
    <property type="entry name" value="SODIUM/CHLORIDE DEPENDENT TRANSPORTER"/>
    <property type="match status" value="1"/>
</dbReference>
<keyword evidence="6 11" id="KW-1133">Transmembrane helix</keyword>
<dbReference type="NCBIfam" id="NF037979">
    <property type="entry name" value="Na_transp"/>
    <property type="match status" value="1"/>
</dbReference>